<evidence type="ECO:0008006" key="3">
    <source>
        <dbReference type="Google" id="ProtNLM"/>
    </source>
</evidence>
<keyword evidence="2" id="KW-1185">Reference proteome</keyword>
<proteinExistence type="predicted"/>
<evidence type="ECO:0000313" key="1">
    <source>
        <dbReference type="EMBL" id="ASF45228.1"/>
    </source>
</evidence>
<sequence length="275" mass="30687">MATLAASFKNISGLVRSDRPLSNEQIFQAAPSVFADAPHGSRSARYAYIPTREVVDGLRSEGFMPFMACQARSRIEGKTEFTKHMLRFRYENSISVDNVNEIILVNSHDGTSSYQMLAGCFRFVCHNGLICGETVEDLRIRHSGDVLTNVIEGAYRIVGEFEQVDSAKELMRGIALSQGQQNAFANAALQLRYDPEENVPILPHQLNQPRRIDDRGSDLWRTFNRIQENVIQGGLQGLNRNGGKVTTRKVTGLGETVRLNRALWTLAEEMAKLAA</sequence>
<dbReference type="Proteomes" id="UP000197019">
    <property type="component" value="Chromosome"/>
</dbReference>
<dbReference type="InterPro" id="IPR026325">
    <property type="entry name" value="DUF932"/>
</dbReference>
<reference evidence="1 2" key="1">
    <citation type="submission" date="2017-06" db="EMBL/GenBank/DDBJ databases">
        <title>Genome Sequencing of the methanotroph Methylovulum psychrotolerants str. HV10-M2 isolated from a high-altitude environment.</title>
        <authorList>
            <person name="Mateos-Rivera A."/>
        </authorList>
    </citation>
    <scope>NUCLEOTIDE SEQUENCE [LARGE SCALE GENOMIC DNA]</scope>
    <source>
        <strain evidence="1 2">HV10_M2</strain>
    </source>
</reference>
<organism evidence="1 2">
    <name type="scientific">Methylovulum psychrotolerans</name>
    <dbReference type="NCBI Taxonomy" id="1704499"/>
    <lineage>
        <taxon>Bacteria</taxon>
        <taxon>Pseudomonadati</taxon>
        <taxon>Pseudomonadota</taxon>
        <taxon>Gammaproteobacteria</taxon>
        <taxon>Methylococcales</taxon>
        <taxon>Methylococcaceae</taxon>
        <taxon>Methylovulum</taxon>
    </lineage>
</organism>
<dbReference type="RefSeq" id="WP_088618111.1">
    <property type="nucleotide sequence ID" value="NZ_CP022129.1"/>
</dbReference>
<accession>A0A1Z4BVC3</accession>
<dbReference type="AlphaFoldDB" id="A0A1Z4BVC3"/>
<dbReference type="EMBL" id="CP022129">
    <property type="protein sequence ID" value="ASF45228.1"/>
    <property type="molecule type" value="Genomic_DNA"/>
</dbReference>
<dbReference type="Pfam" id="PF06067">
    <property type="entry name" value="DUF932"/>
    <property type="match status" value="1"/>
</dbReference>
<name>A0A1Z4BVC3_9GAMM</name>
<protein>
    <recommendedName>
        <fullName evidence="3">DUF945 domain-containing protein</fullName>
    </recommendedName>
</protein>
<dbReference type="OrthoDB" id="4554729at2"/>
<evidence type="ECO:0000313" key="2">
    <source>
        <dbReference type="Proteomes" id="UP000197019"/>
    </source>
</evidence>
<gene>
    <name evidence="1" type="ORF">CEK71_03650</name>
</gene>
<dbReference type="KEGG" id="mpsy:CEK71_03650"/>